<feature type="transmembrane region" description="Helical" evidence="8">
    <location>
        <begin position="35"/>
        <end position="53"/>
    </location>
</feature>
<keyword evidence="8" id="KW-0406">Ion transport</keyword>
<keyword evidence="5 8" id="KW-0472">Membrane</keyword>
<evidence type="ECO:0000256" key="8">
    <source>
        <dbReference type="HAMAP-Rule" id="MF_00454"/>
    </source>
</evidence>
<dbReference type="GeneID" id="68572859"/>
<gene>
    <name evidence="8" type="primary">fluC</name>
    <name evidence="8" type="synonym">crcB</name>
    <name evidence="9" type="ORF">GCM10009019_24550</name>
</gene>
<accession>A0AAV3T402</accession>
<keyword evidence="3 8" id="KW-0812">Transmembrane</keyword>
<evidence type="ECO:0000256" key="3">
    <source>
        <dbReference type="ARBA" id="ARBA00022692"/>
    </source>
</evidence>
<reference evidence="9 10" key="1">
    <citation type="journal article" date="2019" name="Int. J. Syst. Evol. Microbiol.">
        <title>The Global Catalogue of Microorganisms (GCM) 10K type strain sequencing project: providing services to taxonomists for standard genome sequencing and annotation.</title>
        <authorList>
            <consortium name="The Broad Institute Genomics Platform"/>
            <consortium name="The Broad Institute Genome Sequencing Center for Infectious Disease"/>
            <person name="Wu L."/>
            <person name="Ma J."/>
        </authorList>
    </citation>
    <scope>NUCLEOTIDE SEQUENCE [LARGE SCALE GENOMIC DNA]</scope>
    <source>
        <strain evidence="9 10">JCM 16327</strain>
    </source>
</reference>
<keyword evidence="8" id="KW-0813">Transport</keyword>
<dbReference type="Proteomes" id="UP001500194">
    <property type="component" value="Unassembled WGS sequence"/>
</dbReference>
<comment type="activity regulation">
    <text evidence="8">Na(+) is not transported, but it plays an essential structural role and its presence is essential for fluoride channel function.</text>
</comment>
<keyword evidence="8" id="KW-0407">Ion channel</keyword>
<organism evidence="9 10">
    <name type="scientific">Salarchaeum japonicum</name>
    <dbReference type="NCBI Taxonomy" id="555573"/>
    <lineage>
        <taxon>Archaea</taxon>
        <taxon>Methanobacteriati</taxon>
        <taxon>Methanobacteriota</taxon>
        <taxon>Stenosarchaea group</taxon>
        <taxon>Halobacteria</taxon>
        <taxon>Halobacteriales</taxon>
        <taxon>Halobacteriaceae</taxon>
    </lineage>
</organism>
<feature type="binding site" evidence="8">
    <location>
        <position position="69"/>
    </location>
    <ligand>
        <name>Na(+)</name>
        <dbReference type="ChEBI" id="CHEBI:29101"/>
        <note>structural</note>
    </ligand>
</feature>
<evidence type="ECO:0000256" key="5">
    <source>
        <dbReference type="ARBA" id="ARBA00023136"/>
    </source>
</evidence>
<dbReference type="EMBL" id="BAAADU010000002">
    <property type="protein sequence ID" value="GAA0659151.1"/>
    <property type="molecule type" value="Genomic_DNA"/>
</dbReference>
<comment type="function">
    <text evidence="8">Fluoride-specific ion channel. Important for reducing fluoride concentration in the cell, thus reducing its toxicity.</text>
</comment>
<evidence type="ECO:0000256" key="2">
    <source>
        <dbReference type="ARBA" id="ARBA00022475"/>
    </source>
</evidence>
<feature type="transmembrane region" description="Helical" evidence="8">
    <location>
        <begin position="59"/>
        <end position="80"/>
    </location>
</feature>
<comment type="subcellular location">
    <subcellularLocation>
        <location evidence="1 8">Cell membrane</location>
        <topology evidence="1 8">Multi-pass membrane protein</topology>
    </subcellularLocation>
</comment>
<dbReference type="Pfam" id="PF02537">
    <property type="entry name" value="CRCB"/>
    <property type="match status" value="1"/>
</dbReference>
<keyword evidence="4 8" id="KW-1133">Transmembrane helix</keyword>
<feature type="transmembrane region" description="Helical" evidence="8">
    <location>
        <begin position="92"/>
        <end position="115"/>
    </location>
</feature>
<evidence type="ECO:0000256" key="7">
    <source>
        <dbReference type="ARBA" id="ARBA00035585"/>
    </source>
</evidence>
<feature type="binding site" evidence="8">
    <location>
        <position position="72"/>
    </location>
    <ligand>
        <name>Na(+)</name>
        <dbReference type="ChEBI" id="CHEBI:29101"/>
        <note>structural</note>
    </ligand>
</feature>
<dbReference type="NCBIfam" id="TIGR00494">
    <property type="entry name" value="crcB"/>
    <property type="match status" value="1"/>
</dbReference>
<comment type="caution">
    <text evidence="9">The sequence shown here is derived from an EMBL/GenBank/DDBJ whole genome shotgun (WGS) entry which is preliminary data.</text>
</comment>
<dbReference type="RefSeq" id="WP_227262236.1">
    <property type="nucleotide sequence ID" value="NZ_BAAADU010000002.1"/>
</dbReference>
<dbReference type="InterPro" id="IPR003691">
    <property type="entry name" value="FluC"/>
</dbReference>
<proteinExistence type="inferred from homology"/>
<comment type="catalytic activity">
    <reaction evidence="7">
        <text>fluoride(in) = fluoride(out)</text>
        <dbReference type="Rhea" id="RHEA:76159"/>
        <dbReference type="ChEBI" id="CHEBI:17051"/>
    </reaction>
    <physiologicalReaction direction="left-to-right" evidence="7">
        <dbReference type="Rhea" id="RHEA:76160"/>
    </physiologicalReaction>
</comment>
<dbReference type="GO" id="GO:0046872">
    <property type="term" value="F:metal ion binding"/>
    <property type="evidence" value="ECO:0007669"/>
    <property type="project" value="UniProtKB-KW"/>
</dbReference>
<evidence type="ECO:0000313" key="9">
    <source>
        <dbReference type="EMBL" id="GAA0659151.1"/>
    </source>
</evidence>
<dbReference type="GO" id="GO:0005886">
    <property type="term" value="C:plasma membrane"/>
    <property type="evidence" value="ECO:0007669"/>
    <property type="project" value="UniProtKB-SubCell"/>
</dbReference>
<dbReference type="GO" id="GO:0062054">
    <property type="term" value="F:fluoride channel activity"/>
    <property type="evidence" value="ECO:0007669"/>
    <property type="project" value="UniProtKB-UniRule"/>
</dbReference>
<dbReference type="GO" id="GO:0140114">
    <property type="term" value="P:cellular detoxification of fluoride"/>
    <property type="evidence" value="ECO:0007669"/>
    <property type="project" value="UniProtKB-UniRule"/>
</dbReference>
<dbReference type="PANTHER" id="PTHR28259">
    <property type="entry name" value="FLUORIDE EXPORT PROTEIN 1-RELATED"/>
    <property type="match status" value="1"/>
</dbReference>
<dbReference type="AlphaFoldDB" id="A0AAV3T402"/>
<evidence type="ECO:0000256" key="6">
    <source>
        <dbReference type="ARBA" id="ARBA00035120"/>
    </source>
</evidence>
<dbReference type="HAMAP" id="MF_00454">
    <property type="entry name" value="FluC"/>
    <property type="match status" value="1"/>
</dbReference>
<name>A0AAV3T402_9EURY</name>
<keyword evidence="8" id="KW-0479">Metal-binding</keyword>
<comment type="similarity">
    <text evidence="6 8">Belongs to the fluoride channel Fluc/FEX (TC 1.A.43) family.</text>
</comment>
<keyword evidence="8" id="KW-0915">Sodium</keyword>
<keyword evidence="2 8" id="KW-1003">Cell membrane</keyword>
<feature type="transmembrane region" description="Helical" evidence="8">
    <location>
        <begin position="6"/>
        <end position="23"/>
    </location>
</feature>
<evidence type="ECO:0000256" key="4">
    <source>
        <dbReference type="ARBA" id="ARBA00022989"/>
    </source>
</evidence>
<sequence length="117" mass="11927">MDVPPAQLVGAGGALGALARYYVGVLVPETEFPRSTLAVNVLGSFALALLTFANASDTWLLFLGTGACGAFTTFSSFAYETVRLAEDGRPRVAAANALLNLVGSFAAVGVAWAAASL</sequence>
<evidence type="ECO:0000313" key="10">
    <source>
        <dbReference type="Proteomes" id="UP001500194"/>
    </source>
</evidence>
<dbReference type="PANTHER" id="PTHR28259:SF1">
    <property type="entry name" value="FLUORIDE EXPORT PROTEIN 1-RELATED"/>
    <property type="match status" value="1"/>
</dbReference>
<evidence type="ECO:0000256" key="1">
    <source>
        <dbReference type="ARBA" id="ARBA00004651"/>
    </source>
</evidence>
<keyword evidence="10" id="KW-1185">Reference proteome</keyword>
<protein>
    <recommendedName>
        <fullName evidence="8">Fluoride-specific ion channel FluC</fullName>
    </recommendedName>
</protein>